<organism evidence="8 9">
    <name type="scientific">Dimorphilus gyrociliatus</name>
    <dbReference type="NCBI Taxonomy" id="2664684"/>
    <lineage>
        <taxon>Eukaryota</taxon>
        <taxon>Metazoa</taxon>
        <taxon>Spiralia</taxon>
        <taxon>Lophotrochozoa</taxon>
        <taxon>Annelida</taxon>
        <taxon>Polychaeta</taxon>
        <taxon>Polychaeta incertae sedis</taxon>
        <taxon>Dinophilidae</taxon>
        <taxon>Dimorphilus</taxon>
    </lineage>
</organism>
<keyword evidence="2 5" id="KW-0812">Transmembrane</keyword>
<keyword evidence="5" id="KW-0406">Ion transport</keyword>
<keyword evidence="5" id="KW-0813">Transport</keyword>
<name>A0A7I8V6Q6_9ANNE</name>
<feature type="domain" description="Neurotransmitter-gated ion-channel ligand-binding" evidence="6">
    <location>
        <begin position="393"/>
        <end position="599"/>
    </location>
</feature>
<feature type="transmembrane region" description="Helical" evidence="5">
    <location>
        <begin position="231"/>
        <end position="252"/>
    </location>
</feature>
<comment type="caution">
    <text evidence="8">The sequence shown here is derived from an EMBL/GenBank/DDBJ whole genome shotgun (WGS) entry which is preliminary data.</text>
</comment>
<dbReference type="Pfam" id="PF02932">
    <property type="entry name" value="Neur_chan_memb"/>
    <property type="match status" value="2"/>
</dbReference>
<sequence>MNKGIVSFIFLSSLLLVLYSQKNERDLAEKIFSNYDRRVRPVRKISTVIQVNFTLSLSQIQHIDEKNQLFHSFSYLTLEWNDEFLKWNPKNFSNLKRIVVPANNVWIPDVVLLNSARDLYNGQHMKYFRLEIDHEGKISYLPAGKMITTCPFDMTYFPFDEQTCRLQFGCWVPTCSEVMLYPVKKTVMLDSYSENSEWKIKSTDVKFEKQEYGGKIYCSITVKIVLKRKPLYFVGNVVLPCSLLSMISIVAFGVPAETGEKISLSMTTLLSYSVFLLVLTEMLPRNSDNIPLISTYIMTVMIITASSLVCSVIVVRFHYRRTPIPKWISVLVFVYLRRLVRVDASDKIEPRAFVDKEEDMKKSWRLIGRILDRTFACFYLTLLFFVTLASQPEKSLIRYLMAGYDRRARPVTNSSRTIHVNYELKLSEIQNIDERNQRLSLFAFHAMTWTDEFLQWNPDNFGGIKRTTIPALNIWLPDVVQENSAREFYNEQFMKYFKTEIFFTGEVIYTPGGRFTTTCPLIMQLFPFDTQTCKVLITSWAYTCTLVEFEIDHGSIDLSAYQNNSEWELLSTKVMKTRSETDGSKYCSVEITLNIKRKPLYFILIIVLPCVLLSFVSVFTFCIPPEVGERITLSMTVLLSYTVFLLVLNDILPRNSDHAPVLAIYIIIVMVLTGLSLICTIIIVRLFYRKAESTEKSNDAYYQLKWKKLTETLDLAFFAIFSAAMVLTCIVMFGIVPTTYKE</sequence>
<dbReference type="InterPro" id="IPR038050">
    <property type="entry name" value="Neuro_actylchol_rec"/>
</dbReference>
<gene>
    <name evidence="8" type="ORF">DGYR_LOCUS1216</name>
</gene>
<keyword evidence="9" id="KW-1185">Reference proteome</keyword>
<evidence type="ECO:0000256" key="4">
    <source>
        <dbReference type="ARBA" id="ARBA00023136"/>
    </source>
</evidence>
<dbReference type="CDD" id="cd19051">
    <property type="entry name" value="LGIC_TM_cation"/>
    <property type="match status" value="2"/>
</dbReference>
<evidence type="ECO:0000259" key="7">
    <source>
        <dbReference type="Pfam" id="PF02932"/>
    </source>
</evidence>
<dbReference type="FunFam" id="1.20.58.390:FF:000043">
    <property type="entry name" value="AcetylCholine Receptor"/>
    <property type="match status" value="1"/>
</dbReference>
<comment type="subcellular location">
    <subcellularLocation>
        <location evidence="1">Membrane</location>
        <topology evidence="1">Multi-pass membrane protein</topology>
    </subcellularLocation>
</comment>
<dbReference type="GO" id="GO:0016020">
    <property type="term" value="C:membrane"/>
    <property type="evidence" value="ECO:0007669"/>
    <property type="project" value="UniProtKB-SubCell"/>
</dbReference>
<dbReference type="PRINTS" id="PR00252">
    <property type="entry name" value="NRIONCHANNEL"/>
</dbReference>
<feature type="transmembrane region" description="Helical" evidence="5">
    <location>
        <begin position="631"/>
        <end position="652"/>
    </location>
</feature>
<feature type="transmembrane region" description="Helical" evidence="5">
    <location>
        <begin position="600"/>
        <end position="624"/>
    </location>
</feature>
<dbReference type="GO" id="GO:0004888">
    <property type="term" value="F:transmembrane signaling receptor activity"/>
    <property type="evidence" value="ECO:0007669"/>
    <property type="project" value="InterPro"/>
</dbReference>
<comment type="similarity">
    <text evidence="5">Belongs to the ligand-gated ion channel (TC 1.A.9) family.</text>
</comment>
<dbReference type="Gene3D" id="2.70.170.10">
    <property type="entry name" value="Neurotransmitter-gated ion-channel ligand-binding domain"/>
    <property type="match status" value="2"/>
</dbReference>
<protein>
    <submittedName>
        <fullName evidence="8">DgyrCDS1261</fullName>
    </submittedName>
</protein>
<dbReference type="InterPro" id="IPR036719">
    <property type="entry name" value="Neuro-gated_channel_TM_sf"/>
</dbReference>
<dbReference type="InterPro" id="IPR036734">
    <property type="entry name" value="Neur_chan_lig-bd_sf"/>
</dbReference>
<dbReference type="PANTHER" id="PTHR18945">
    <property type="entry name" value="NEUROTRANSMITTER GATED ION CHANNEL"/>
    <property type="match status" value="1"/>
</dbReference>
<dbReference type="PROSITE" id="PS00236">
    <property type="entry name" value="NEUROTR_ION_CHANNEL"/>
    <property type="match status" value="2"/>
</dbReference>
<evidence type="ECO:0000313" key="8">
    <source>
        <dbReference type="EMBL" id="CAD5112007.1"/>
    </source>
</evidence>
<proteinExistence type="inferred from homology"/>
<dbReference type="OrthoDB" id="5975154at2759"/>
<evidence type="ECO:0000256" key="3">
    <source>
        <dbReference type="ARBA" id="ARBA00022989"/>
    </source>
</evidence>
<evidence type="ECO:0000256" key="1">
    <source>
        <dbReference type="ARBA" id="ARBA00004141"/>
    </source>
</evidence>
<feature type="domain" description="Neurotransmitter-gated ion-channel ligand-binding" evidence="6">
    <location>
        <begin position="25"/>
        <end position="230"/>
    </location>
</feature>
<feature type="transmembrane region" description="Helical" evidence="5">
    <location>
        <begin position="664"/>
        <end position="688"/>
    </location>
</feature>
<keyword evidence="5" id="KW-0732">Signal</keyword>
<evidence type="ECO:0000256" key="5">
    <source>
        <dbReference type="RuleBase" id="RU000687"/>
    </source>
</evidence>
<keyword evidence="5" id="KW-0407">Ion channel</keyword>
<dbReference type="InterPro" id="IPR006202">
    <property type="entry name" value="Neur_chan_lig-bd"/>
</dbReference>
<dbReference type="InterPro" id="IPR006029">
    <property type="entry name" value="Neurotrans-gated_channel_TM"/>
</dbReference>
<dbReference type="InterPro" id="IPR006201">
    <property type="entry name" value="Neur_channel"/>
</dbReference>
<feature type="transmembrane region" description="Helical" evidence="5">
    <location>
        <begin position="295"/>
        <end position="319"/>
    </location>
</feature>
<dbReference type="GO" id="GO:0005230">
    <property type="term" value="F:extracellular ligand-gated monoatomic ion channel activity"/>
    <property type="evidence" value="ECO:0007669"/>
    <property type="project" value="InterPro"/>
</dbReference>
<feature type="chain" id="PRO_5029941394" evidence="5">
    <location>
        <begin position="21"/>
        <end position="742"/>
    </location>
</feature>
<evidence type="ECO:0000313" key="9">
    <source>
        <dbReference type="Proteomes" id="UP000549394"/>
    </source>
</evidence>
<feature type="domain" description="Neurotransmitter-gated ion-channel transmembrane" evidence="7">
    <location>
        <begin position="606"/>
        <end position="697"/>
    </location>
</feature>
<dbReference type="Proteomes" id="UP000549394">
    <property type="component" value="Unassembled WGS sequence"/>
</dbReference>
<dbReference type="InterPro" id="IPR018000">
    <property type="entry name" value="Neurotransmitter_ion_chnl_CS"/>
</dbReference>
<comment type="caution">
    <text evidence="5">Lacks conserved residue(s) required for the propagation of feature annotation.</text>
</comment>
<keyword evidence="4 5" id="KW-0472">Membrane</keyword>
<reference evidence="8 9" key="1">
    <citation type="submission" date="2020-08" db="EMBL/GenBank/DDBJ databases">
        <authorList>
            <person name="Hejnol A."/>
        </authorList>
    </citation>
    <scope>NUCLEOTIDE SEQUENCE [LARGE SCALE GENOMIC DNA]</scope>
</reference>
<feature type="signal peptide" evidence="5">
    <location>
        <begin position="1"/>
        <end position="20"/>
    </location>
</feature>
<keyword evidence="3 5" id="KW-1133">Transmembrane helix</keyword>
<feature type="transmembrane region" description="Helical" evidence="5">
    <location>
        <begin position="715"/>
        <end position="736"/>
    </location>
</feature>
<feature type="transmembrane region" description="Helical" evidence="5">
    <location>
        <begin position="264"/>
        <end position="283"/>
    </location>
</feature>
<feature type="domain" description="Neurotransmitter-gated ion-channel transmembrane" evidence="7">
    <location>
        <begin position="238"/>
        <end position="340"/>
    </location>
</feature>
<evidence type="ECO:0000256" key="2">
    <source>
        <dbReference type="ARBA" id="ARBA00022692"/>
    </source>
</evidence>
<dbReference type="SUPFAM" id="SSF63712">
    <property type="entry name" value="Nicotinic receptor ligand binding domain-like"/>
    <property type="match status" value="2"/>
</dbReference>
<dbReference type="Gene3D" id="1.20.58.390">
    <property type="entry name" value="Neurotransmitter-gated ion-channel transmembrane domain"/>
    <property type="match status" value="2"/>
</dbReference>
<accession>A0A7I8V6Q6</accession>
<dbReference type="SUPFAM" id="SSF90112">
    <property type="entry name" value="Neurotransmitter-gated ion-channel transmembrane pore"/>
    <property type="match status" value="2"/>
</dbReference>
<dbReference type="FunFam" id="2.70.170.10:FF:000028">
    <property type="entry name" value="AcetylCholine Receptor"/>
    <property type="match status" value="2"/>
</dbReference>
<dbReference type="CDD" id="cd18989">
    <property type="entry name" value="LGIC_ECD_cation"/>
    <property type="match status" value="2"/>
</dbReference>
<dbReference type="EMBL" id="CAJFCJ010000002">
    <property type="protein sequence ID" value="CAD5112007.1"/>
    <property type="molecule type" value="Genomic_DNA"/>
</dbReference>
<dbReference type="AlphaFoldDB" id="A0A7I8V6Q6"/>
<evidence type="ECO:0000259" key="6">
    <source>
        <dbReference type="Pfam" id="PF02931"/>
    </source>
</evidence>
<dbReference type="Pfam" id="PF02931">
    <property type="entry name" value="Neur_chan_LBD"/>
    <property type="match status" value="2"/>
</dbReference>
<feature type="transmembrane region" description="Helical" evidence="5">
    <location>
        <begin position="370"/>
        <end position="389"/>
    </location>
</feature>